<organism evidence="6 7">
    <name type="scientific">Nitrospira tepida</name>
    <dbReference type="NCBI Taxonomy" id="2973512"/>
    <lineage>
        <taxon>Bacteria</taxon>
        <taxon>Pseudomonadati</taxon>
        <taxon>Nitrospirota</taxon>
        <taxon>Nitrospiria</taxon>
        <taxon>Nitrospirales</taxon>
        <taxon>Nitrospiraceae</taxon>
        <taxon>Nitrospira</taxon>
    </lineage>
</organism>
<dbReference type="GO" id="GO:0003677">
    <property type="term" value="F:DNA binding"/>
    <property type="evidence" value="ECO:0007669"/>
    <property type="project" value="UniProtKB-KW"/>
</dbReference>
<dbReference type="AlphaFoldDB" id="A0AA86T672"/>
<proteinExistence type="inferred from homology"/>
<evidence type="ECO:0000256" key="2">
    <source>
        <dbReference type="ARBA" id="ARBA00022908"/>
    </source>
</evidence>
<keyword evidence="3" id="KW-0238">DNA-binding</keyword>
<dbReference type="InterPro" id="IPR010998">
    <property type="entry name" value="Integrase_recombinase_N"/>
</dbReference>
<dbReference type="Proteomes" id="UP001179121">
    <property type="component" value="Chromosome"/>
</dbReference>
<sequence length="400" mass="44387">MARKNGKDRGIVEKPAGSGQWWVRLYENGRERWTRCDSKSQASALYHRLKEQVRQGVLLPKPAAVPVVRLKEYVPRYLEQLPLRGVKALTVATYRARITKHLVPAFGGSPLHAITRPAVKEWAAALLQHGLDFNTVKGLALTLSGILTQAVEDQVLSHNPLLRLGTMLKRPSTIADEELPCFTPAEEDVILTAAKAKPGPAYPMILTLFRTGVRIGELLALHREDVNTVSRTLHVRRTWSKWRLSTPKSGKSRKVDLSPHLLDVLRAWMDVSQLDAAMGEHPCPPMLFPGGLGGTRQAPFYYSENAFRSTIWFPVLEQAQVSRLPVHAARHTYASRLLAAGVPIKYVQAQLGHASITVTVDTYGHWLPATGSHRPVDVLDREEMAAATGSKTGSDRRENV</sequence>
<dbReference type="Pfam" id="PF14659">
    <property type="entry name" value="Phage_int_SAM_3"/>
    <property type="match status" value="1"/>
</dbReference>
<evidence type="ECO:0000313" key="7">
    <source>
        <dbReference type="Proteomes" id="UP001179121"/>
    </source>
</evidence>
<evidence type="ECO:0000259" key="5">
    <source>
        <dbReference type="PROSITE" id="PS51898"/>
    </source>
</evidence>
<dbReference type="CDD" id="cd01189">
    <property type="entry name" value="INT_ICEBs1_C_like"/>
    <property type="match status" value="1"/>
</dbReference>
<dbReference type="GO" id="GO:0015074">
    <property type="term" value="P:DNA integration"/>
    <property type="evidence" value="ECO:0007669"/>
    <property type="project" value="UniProtKB-KW"/>
</dbReference>
<dbReference type="PANTHER" id="PTHR30349:SF64">
    <property type="entry name" value="PROPHAGE INTEGRASE INTD-RELATED"/>
    <property type="match status" value="1"/>
</dbReference>
<dbReference type="Gene3D" id="1.10.443.10">
    <property type="entry name" value="Intergrase catalytic core"/>
    <property type="match status" value="1"/>
</dbReference>
<evidence type="ECO:0000313" key="6">
    <source>
        <dbReference type="EMBL" id="CAI4032387.1"/>
    </source>
</evidence>
<dbReference type="Gene3D" id="1.10.150.130">
    <property type="match status" value="1"/>
</dbReference>
<protein>
    <recommendedName>
        <fullName evidence="5">Tyr recombinase domain-containing protein</fullName>
    </recommendedName>
</protein>
<name>A0AA86T672_9BACT</name>
<keyword evidence="2" id="KW-0229">DNA integration</keyword>
<dbReference type="InterPro" id="IPR004107">
    <property type="entry name" value="Integrase_SAM-like_N"/>
</dbReference>
<dbReference type="InterPro" id="IPR002104">
    <property type="entry name" value="Integrase_catalytic"/>
</dbReference>
<dbReference type="SUPFAM" id="SSF56349">
    <property type="entry name" value="DNA breaking-rejoining enzymes"/>
    <property type="match status" value="1"/>
</dbReference>
<dbReference type="Pfam" id="PF00589">
    <property type="entry name" value="Phage_integrase"/>
    <property type="match status" value="1"/>
</dbReference>
<feature type="domain" description="Tyr recombinase" evidence="5">
    <location>
        <begin position="177"/>
        <end position="380"/>
    </location>
</feature>
<keyword evidence="7" id="KW-1185">Reference proteome</keyword>
<comment type="similarity">
    <text evidence="1">Belongs to the 'phage' integrase family.</text>
</comment>
<dbReference type="PANTHER" id="PTHR30349">
    <property type="entry name" value="PHAGE INTEGRASE-RELATED"/>
    <property type="match status" value="1"/>
</dbReference>
<accession>A0AA86T672</accession>
<evidence type="ECO:0000256" key="1">
    <source>
        <dbReference type="ARBA" id="ARBA00008857"/>
    </source>
</evidence>
<dbReference type="EMBL" id="OX365700">
    <property type="protein sequence ID" value="CAI4032387.1"/>
    <property type="molecule type" value="Genomic_DNA"/>
</dbReference>
<dbReference type="KEGG" id="nti:DNFV4_02817"/>
<gene>
    <name evidence="6" type="ORF">DNFV4_02817</name>
</gene>
<evidence type="ECO:0000256" key="3">
    <source>
        <dbReference type="ARBA" id="ARBA00023125"/>
    </source>
</evidence>
<dbReference type="PROSITE" id="PS51898">
    <property type="entry name" value="TYR_RECOMBINASE"/>
    <property type="match status" value="1"/>
</dbReference>
<dbReference type="InterPro" id="IPR013762">
    <property type="entry name" value="Integrase-like_cat_sf"/>
</dbReference>
<keyword evidence="4" id="KW-0233">DNA recombination</keyword>
<dbReference type="InterPro" id="IPR050090">
    <property type="entry name" value="Tyrosine_recombinase_XerCD"/>
</dbReference>
<evidence type="ECO:0000256" key="4">
    <source>
        <dbReference type="ARBA" id="ARBA00023172"/>
    </source>
</evidence>
<dbReference type="InterPro" id="IPR011010">
    <property type="entry name" value="DNA_brk_join_enz"/>
</dbReference>
<dbReference type="RefSeq" id="WP_289269116.1">
    <property type="nucleotide sequence ID" value="NZ_OX365700.1"/>
</dbReference>
<reference evidence="6" key="1">
    <citation type="submission" date="2022-10" db="EMBL/GenBank/DDBJ databases">
        <authorList>
            <person name="Koch H."/>
        </authorList>
    </citation>
    <scope>NUCLEOTIDE SEQUENCE</scope>
    <source>
        <strain evidence="6">DNF</strain>
    </source>
</reference>
<dbReference type="GO" id="GO:0006310">
    <property type="term" value="P:DNA recombination"/>
    <property type="evidence" value="ECO:0007669"/>
    <property type="project" value="UniProtKB-KW"/>
</dbReference>